<dbReference type="CDD" id="cd13905">
    <property type="entry name" value="CuRO_3_tcLLC2_insect_like"/>
    <property type="match status" value="1"/>
</dbReference>
<dbReference type="AlphaFoldDB" id="A0A8B8AEY9"/>
<dbReference type="CDD" id="cd13884">
    <property type="entry name" value="CuRO_2_tcLCC_insect_like"/>
    <property type="match status" value="1"/>
</dbReference>
<dbReference type="InterPro" id="IPR033138">
    <property type="entry name" value="Cu_oxidase_CS"/>
</dbReference>
<keyword evidence="5" id="KW-1133">Transmembrane helix</keyword>
<dbReference type="Pfam" id="PF07732">
    <property type="entry name" value="Cu-oxidase_3"/>
    <property type="match status" value="1"/>
</dbReference>
<dbReference type="InterPro" id="IPR001117">
    <property type="entry name" value="Cu-oxidase_2nd"/>
</dbReference>
<dbReference type="GeneID" id="111101081"/>
<keyword evidence="4" id="KW-0186">Copper</keyword>
<dbReference type="PANTHER" id="PTHR11709:SF394">
    <property type="entry name" value="FI03373P-RELATED"/>
    <property type="match status" value="1"/>
</dbReference>
<feature type="domain" description="Plastocyanin-like" evidence="7">
    <location>
        <begin position="522"/>
        <end position="668"/>
    </location>
</feature>
<name>A0A8B8AEY9_CRAVI</name>
<dbReference type="SUPFAM" id="SSF49503">
    <property type="entry name" value="Cupredoxins"/>
    <property type="match status" value="3"/>
</dbReference>
<evidence type="ECO:0000313" key="9">
    <source>
        <dbReference type="Proteomes" id="UP000694844"/>
    </source>
</evidence>
<keyword evidence="5" id="KW-0812">Transmembrane</keyword>
<feature type="transmembrane region" description="Helical" evidence="5">
    <location>
        <begin position="698"/>
        <end position="719"/>
    </location>
</feature>
<protein>
    <submittedName>
        <fullName evidence="10">Laccase-10-like</fullName>
    </submittedName>
</protein>
<dbReference type="GO" id="GO:0005507">
    <property type="term" value="F:copper ion binding"/>
    <property type="evidence" value="ECO:0007669"/>
    <property type="project" value="InterPro"/>
</dbReference>
<reference evidence="10" key="1">
    <citation type="submission" date="2025-08" db="UniProtKB">
        <authorList>
            <consortium name="RefSeq"/>
        </authorList>
    </citation>
    <scope>IDENTIFICATION</scope>
    <source>
        <tissue evidence="10">Whole sample</tissue>
    </source>
</reference>
<dbReference type="KEGG" id="cvn:111101081"/>
<evidence type="ECO:0000256" key="5">
    <source>
        <dbReference type="SAM" id="Phobius"/>
    </source>
</evidence>
<feature type="transmembrane region" description="Helical" evidence="5">
    <location>
        <begin position="12"/>
        <end position="35"/>
    </location>
</feature>
<dbReference type="CDD" id="cd13858">
    <property type="entry name" value="CuRO_1_tcLCC2_insect_like"/>
    <property type="match status" value="1"/>
</dbReference>
<keyword evidence="5" id="KW-0472">Membrane</keyword>
<sequence length="800" mass="90110">MTLAYLEMGVPISVSAVFLCLGLLVAVNCLTGTWWDKMEQGPTCAVAGTCGENDKTCECYLTIEHRLTMMTSPDPVLVWPKGGKLYRFDDSNGTIPLPKHTIKNTITADGVGSRMVITVNGLFPGPSIVAFEGQQMIMHVRNLMQTESTAIHWHGMEQINSVYSDGVPFITQCPILPGQNATYRFTASPKGTHFYHSQMGNQRSMGLYGALIINPKQRDVPDIHEGFIVLLQDWNHNDDPETSYLRMKDGMYDFNTKKYENSTHSVDGTNFSAFRFHSGLINGMGRFYRTKSTSNESPLQVFEIEESKPYLFRVISAATLYPFRVYIEGHPILTMEASDGHDIVNDVHTASDKLDVESFIIYPGERFDFTLYADQEPGSYLFVAETLEVLGPSVDEYHAAEAILHYANTPNITNPQKASSNKCSPSRPCITFNCPFLYYPRGTNRVCWNFDKQAYSKDTEPLFKEVYNVSKTLFFNFGFNGDLKFNSGSINGHQFVFPAEPILYRTYDAARGCENANCGQDKVCQCTFYESFEKDVAYQLVLSNIGDGQGWSEPIHLHGYNFFVVKIGFGIYDNVSAMWLRETNDIRCDEKMKSSMCNSERWNRSSWDNANSIPGVKLKNPPIKDTIVIPSGGYVIIRLKASNPGPWFFHSQVDLHTTYGMAMVFHIGPYSASPMLANPQTCWVQRRPILNSLGSGNGLVTGLAVLATVEGIIGIIYCIKTRKCQEYCTRMKKCQMYFIKSEKIPKGCQDSHHEDDLDNYPTVRSVDIQTLSLTLVNDSDFDETRNSIDSEETAVKHRYI</sequence>
<evidence type="ECO:0000256" key="4">
    <source>
        <dbReference type="ARBA" id="ARBA00023008"/>
    </source>
</evidence>
<keyword evidence="3" id="KW-0560">Oxidoreductase</keyword>
<organism evidence="9 10">
    <name type="scientific">Crassostrea virginica</name>
    <name type="common">Eastern oyster</name>
    <dbReference type="NCBI Taxonomy" id="6565"/>
    <lineage>
        <taxon>Eukaryota</taxon>
        <taxon>Metazoa</taxon>
        <taxon>Spiralia</taxon>
        <taxon>Lophotrochozoa</taxon>
        <taxon>Mollusca</taxon>
        <taxon>Bivalvia</taxon>
        <taxon>Autobranchia</taxon>
        <taxon>Pteriomorphia</taxon>
        <taxon>Ostreida</taxon>
        <taxon>Ostreoidea</taxon>
        <taxon>Ostreidae</taxon>
        <taxon>Crassostrea</taxon>
    </lineage>
</organism>
<feature type="domain" description="Plastocyanin-like" evidence="8">
    <location>
        <begin position="104"/>
        <end position="217"/>
    </location>
</feature>
<keyword evidence="2" id="KW-0479">Metal-binding</keyword>
<dbReference type="PROSITE" id="PS00079">
    <property type="entry name" value="MULTICOPPER_OXIDASE1"/>
    <property type="match status" value="1"/>
</dbReference>
<evidence type="ECO:0000313" key="10">
    <source>
        <dbReference type="RefSeq" id="XP_022289078.1"/>
    </source>
</evidence>
<evidence type="ECO:0000259" key="6">
    <source>
        <dbReference type="Pfam" id="PF00394"/>
    </source>
</evidence>
<dbReference type="Pfam" id="PF00394">
    <property type="entry name" value="Cu-oxidase"/>
    <property type="match status" value="1"/>
</dbReference>
<dbReference type="GO" id="GO:0006826">
    <property type="term" value="P:iron ion transport"/>
    <property type="evidence" value="ECO:0007669"/>
    <property type="project" value="TreeGrafter"/>
</dbReference>
<dbReference type="Gene3D" id="2.60.40.420">
    <property type="entry name" value="Cupredoxins - blue copper proteins"/>
    <property type="match status" value="3"/>
</dbReference>
<dbReference type="OrthoDB" id="2121828at2759"/>
<keyword evidence="9" id="KW-1185">Reference proteome</keyword>
<dbReference type="Proteomes" id="UP000694844">
    <property type="component" value="Chromosome 6"/>
</dbReference>
<evidence type="ECO:0000256" key="1">
    <source>
        <dbReference type="ARBA" id="ARBA00010609"/>
    </source>
</evidence>
<dbReference type="PANTHER" id="PTHR11709">
    <property type="entry name" value="MULTI-COPPER OXIDASE"/>
    <property type="match status" value="1"/>
</dbReference>
<dbReference type="InterPro" id="IPR011706">
    <property type="entry name" value="Cu-oxidase_C"/>
</dbReference>
<evidence type="ECO:0000259" key="7">
    <source>
        <dbReference type="Pfam" id="PF07731"/>
    </source>
</evidence>
<dbReference type="GO" id="GO:0016491">
    <property type="term" value="F:oxidoreductase activity"/>
    <property type="evidence" value="ECO:0007669"/>
    <property type="project" value="UniProtKB-KW"/>
</dbReference>
<proteinExistence type="inferred from homology"/>
<evidence type="ECO:0000256" key="2">
    <source>
        <dbReference type="ARBA" id="ARBA00022723"/>
    </source>
</evidence>
<accession>A0A8B8AEY9</accession>
<feature type="domain" description="Plastocyanin-like" evidence="6">
    <location>
        <begin position="228"/>
        <end position="408"/>
    </location>
</feature>
<dbReference type="InterPro" id="IPR011707">
    <property type="entry name" value="Cu-oxidase-like_N"/>
</dbReference>
<gene>
    <name evidence="10" type="primary">LOC111101081</name>
</gene>
<evidence type="ECO:0000259" key="8">
    <source>
        <dbReference type="Pfam" id="PF07732"/>
    </source>
</evidence>
<dbReference type="RefSeq" id="XP_022289078.1">
    <property type="nucleotide sequence ID" value="XM_022433370.1"/>
</dbReference>
<dbReference type="Pfam" id="PF07731">
    <property type="entry name" value="Cu-oxidase_2"/>
    <property type="match status" value="1"/>
</dbReference>
<comment type="similarity">
    <text evidence="1">Belongs to the multicopper oxidase family.</text>
</comment>
<dbReference type="InterPro" id="IPR045087">
    <property type="entry name" value="Cu-oxidase_fam"/>
</dbReference>
<evidence type="ECO:0000256" key="3">
    <source>
        <dbReference type="ARBA" id="ARBA00023002"/>
    </source>
</evidence>
<dbReference type="GO" id="GO:0005886">
    <property type="term" value="C:plasma membrane"/>
    <property type="evidence" value="ECO:0007669"/>
    <property type="project" value="TreeGrafter"/>
</dbReference>
<dbReference type="InterPro" id="IPR008972">
    <property type="entry name" value="Cupredoxin"/>
</dbReference>